<accession>A0ABR1IVV9</accession>
<feature type="transmembrane region" description="Helical" evidence="2">
    <location>
        <begin position="6"/>
        <end position="25"/>
    </location>
</feature>
<keyword evidence="2" id="KW-0812">Transmembrane</keyword>
<keyword evidence="2" id="KW-1133">Transmembrane helix</keyword>
<feature type="transmembrane region" description="Helical" evidence="2">
    <location>
        <begin position="188"/>
        <end position="209"/>
    </location>
</feature>
<proteinExistence type="predicted"/>
<evidence type="ECO:0000313" key="4">
    <source>
        <dbReference type="Proteomes" id="UP001498398"/>
    </source>
</evidence>
<keyword evidence="2" id="KW-0472">Membrane</keyword>
<organism evidence="3 4">
    <name type="scientific">Marasmiellus scandens</name>
    <dbReference type="NCBI Taxonomy" id="2682957"/>
    <lineage>
        <taxon>Eukaryota</taxon>
        <taxon>Fungi</taxon>
        <taxon>Dikarya</taxon>
        <taxon>Basidiomycota</taxon>
        <taxon>Agaricomycotina</taxon>
        <taxon>Agaricomycetes</taxon>
        <taxon>Agaricomycetidae</taxon>
        <taxon>Agaricales</taxon>
        <taxon>Marasmiineae</taxon>
        <taxon>Omphalotaceae</taxon>
        <taxon>Marasmiellus</taxon>
    </lineage>
</organism>
<comment type="caution">
    <text evidence="3">The sequence shown here is derived from an EMBL/GenBank/DDBJ whole genome shotgun (WGS) entry which is preliminary data.</text>
</comment>
<evidence type="ECO:0000313" key="3">
    <source>
        <dbReference type="EMBL" id="KAK7440230.1"/>
    </source>
</evidence>
<reference evidence="3 4" key="1">
    <citation type="submission" date="2024-01" db="EMBL/GenBank/DDBJ databases">
        <title>A draft genome for the cacao thread blight pathogen Marasmiellus scandens.</title>
        <authorList>
            <person name="Baruah I.K."/>
            <person name="Leung J."/>
            <person name="Bukari Y."/>
            <person name="Amoako-Attah I."/>
            <person name="Meinhardt L.W."/>
            <person name="Bailey B.A."/>
            <person name="Cohen S.P."/>
        </authorList>
    </citation>
    <scope>NUCLEOTIDE SEQUENCE [LARGE SCALE GENOMIC DNA]</scope>
    <source>
        <strain evidence="3 4">GH-19</strain>
    </source>
</reference>
<protein>
    <submittedName>
        <fullName evidence="3">Uncharacterized protein</fullName>
    </submittedName>
</protein>
<feature type="transmembrane region" description="Helical" evidence="2">
    <location>
        <begin position="78"/>
        <end position="99"/>
    </location>
</feature>
<dbReference type="EMBL" id="JBANRG010000069">
    <property type="protein sequence ID" value="KAK7440230.1"/>
    <property type="molecule type" value="Genomic_DNA"/>
</dbReference>
<name>A0ABR1IVV9_9AGAR</name>
<evidence type="ECO:0000256" key="2">
    <source>
        <dbReference type="SAM" id="Phobius"/>
    </source>
</evidence>
<dbReference type="Proteomes" id="UP001498398">
    <property type="component" value="Unassembled WGS sequence"/>
</dbReference>
<feature type="region of interest" description="Disordered" evidence="1">
    <location>
        <begin position="245"/>
        <end position="280"/>
    </location>
</feature>
<sequence length="398" mass="43982">MPSVELVVGSLLYVLYASISVWNLHHLRDIPILPGRFRATLILITTLLLVITIAREAMEIVDLMNETNLNSESAPSGPLLAEIALDGATLVFSYAIIIWRTFTEFTHLVRFLLRIFTIFTLVPTCVVFTVRVLLAIWAGGRSSDVFLPALQSLVPLLIINAISTSLLCHEIWSRWDGNTQESSRKIPCLDLIIVGLGLVISMLWTALLVLCIRSDIKKSPFLLRVVVLLSALWSTLMMSPFARNPSGLERPATPAQLPTSQRSTEQAREDSRPDVLSGSLALQETPETTTLFSLSGQESKSDLFYPPSYHTRNSSFYSPSPTVVAVPSQIYPSTWDRERDSTSTRSYLPSYHTRPSLPASPASPGRVFRPPLPLPPVPPVPPLPSIRPLPQPIPSCPT</sequence>
<feature type="region of interest" description="Disordered" evidence="1">
    <location>
        <begin position="335"/>
        <end position="398"/>
    </location>
</feature>
<feature type="transmembrane region" description="Helical" evidence="2">
    <location>
        <begin position="37"/>
        <end position="58"/>
    </location>
</feature>
<gene>
    <name evidence="3" type="ORF">VKT23_017172</name>
</gene>
<feature type="transmembrane region" description="Helical" evidence="2">
    <location>
        <begin position="221"/>
        <end position="242"/>
    </location>
</feature>
<keyword evidence="4" id="KW-1185">Reference proteome</keyword>
<evidence type="ECO:0000256" key="1">
    <source>
        <dbReference type="SAM" id="MobiDB-lite"/>
    </source>
</evidence>
<feature type="compositionally biased region" description="Pro residues" evidence="1">
    <location>
        <begin position="370"/>
        <end position="398"/>
    </location>
</feature>
<feature type="transmembrane region" description="Helical" evidence="2">
    <location>
        <begin position="111"/>
        <end position="139"/>
    </location>
</feature>